<name>A0A2M4C9Z4_9DIPT</name>
<dbReference type="EMBL" id="GGFJ01013031">
    <property type="protein sequence ID" value="MBW62172.1"/>
    <property type="molecule type" value="Transcribed_RNA"/>
</dbReference>
<dbReference type="AlphaFoldDB" id="A0A2M4C9Z4"/>
<proteinExistence type="predicted"/>
<evidence type="ECO:0000313" key="1">
    <source>
        <dbReference type="EMBL" id="MBW62172.1"/>
    </source>
</evidence>
<accession>A0A2M4C9Z4</accession>
<organism evidence="1">
    <name type="scientific">Anopheles marajoara</name>
    <dbReference type="NCBI Taxonomy" id="58244"/>
    <lineage>
        <taxon>Eukaryota</taxon>
        <taxon>Metazoa</taxon>
        <taxon>Ecdysozoa</taxon>
        <taxon>Arthropoda</taxon>
        <taxon>Hexapoda</taxon>
        <taxon>Insecta</taxon>
        <taxon>Pterygota</taxon>
        <taxon>Neoptera</taxon>
        <taxon>Endopterygota</taxon>
        <taxon>Diptera</taxon>
        <taxon>Nematocera</taxon>
        <taxon>Culicoidea</taxon>
        <taxon>Culicidae</taxon>
        <taxon>Anophelinae</taxon>
        <taxon>Anopheles</taxon>
    </lineage>
</organism>
<reference evidence="1" key="1">
    <citation type="submission" date="2018-01" db="EMBL/GenBank/DDBJ databases">
        <title>An insight into the sialome of Amazonian anophelines.</title>
        <authorList>
            <person name="Ribeiro J.M."/>
            <person name="Scarpassa V."/>
            <person name="Calvo E."/>
        </authorList>
    </citation>
    <scope>NUCLEOTIDE SEQUENCE</scope>
    <source>
        <tissue evidence="1">Salivary glands</tissue>
    </source>
</reference>
<sequence>MLSAILKSRTRSGLSFAPVGVASEVHAHTATCKDARWCECVPRRCALPPARCCYFRSSIKTEISNFVSNRTPINPSQPFSISITSERVG</sequence>
<protein>
    <submittedName>
        <fullName evidence="1">Putative secreted protein</fullName>
    </submittedName>
</protein>